<organism evidence="2">
    <name type="scientific">freshwater metagenome</name>
    <dbReference type="NCBI Taxonomy" id="449393"/>
    <lineage>
        <taxon>unclassified sequences</taxon>
        <taxon>metagenomes</taxon>
        <taxon>ecological metagenomes</taxon>
    </lineage>
</organism>
<feature type="transmembrane region" description="Helical" evidence="1">
    <location>
        <begin position="6"/>
        <end position="27"/>
    </location>
</feature>
<dbReference type="EMBL" id="CAFBQA010000169">
    <property type="protein sequence ID" value="CAB5043301.1"/>
    <property type="molecule type" value="Genomic_DNA"/>
</dbReference>
<evidence type="ECO:0000256" key="1">
    <source>
        <dbReference type="SAM" id="Phobius"/>
    </source>
</evidence>
<dbReference type="AlphaFoldDB" id="A0A6J7SQL2"/>
<sequence length="69" mass="8146">MEWAVHWFHVVVLSSALYGSVFVTFLIEDHRWVHAFGVPVEVATFFEERRLGEVRRINEFISFFFVANA</sequence>
<reference evidence="2" key="1">
    <citation type="submission" date="2020-05" db="EMBL/GenBank/DDBJ databases">
        <authorList>
            <person name="Chiriac C."/>
            <person name="Salcher M."/>
            <person name="Ghai R."/>
            <person name="Kavagutti S V."/>
        </authorList>
    </citation>
    <scope>NUCLEOTIDE SEQUENCE</scope>
</reference>
<evidence type="ECO:0000313" key="2">
    <source>
        <dbReference type="EMBL" id="CAB5043301.1"/>
    </source>
</evidence>
<protein>
    <submittedName>
        <fullName evidence="2">Unannotated protein</fullName>
    </submittedName>
</protein>
<accession>A0A6J7SQL2</accession>
<gene>
    <name evidence="2" type="ORF">UFOPK4234_01719</name>
</gene>
<keyword evidence="1" id="KW-1133">Transmembrane helix</keyword>
<name>A0A6J7SQL2_9ZZZZ</name>
<keyword evidence="1" id="KW-0472">Membrane</keyword>
<proteinExistence type="predicted"/>
<keyword evidence="1" id="KW-0812">Transmembrane</keyword>